<evidence type="ECO:0000259" key="6">
    <source>
        <dbReference type="Pfam" id="PF09734"/>
    </source>
</evidence>
<proteinExistence type="predicted"/>
<evidence type="ECO:0000256" key="3">
    <source>
        <dbReference type="ARBA" id="ARBA00023163"/>
    </source>
</evidence>
<gene>
    <name evidence="8" type="ORF">JRO89_XS03G0001300</name>
</gene>
<keyword evidence="4" id="KW-0539">Nucleus</keyword>
<protein>
    <recommendedName>
        <fullName evidence="10">General transcription factor 3C polypeptide 5</fullName>
    </recommendedName>
</protein>
<dbReference type="PANTHER" id="PTHR13230:SF5">
    <property type="entry name" value="GENERAL TRANSCRIPTION FACTOR 3C POLYPEPTIDE 5"/>
    <property type="match status" value="1"/>
</dbReference>
<feature type="region of interest" description="Disordered" evidence="5">
    <location>
        <begin position="585"/>
        <end position="618"/>
    </location>
</feature>
<dbReference type="PANTHER" id="PTHR13230">
    <property type="entry name" value="GENERAL TRANSCRIPTION FACTOR IIIC, POLYPEPTIDE 5"/>
    <property type="match status" value="1"/>
</dbReference>
<accession>A0ABQ8I8B5</accession>
<dbReference type="Proteomes" id="UP000827721">
    <property type="component" value="Unassembled WGS sequence"/>
</dbReference>
<feature type="compositionally biased region" description="Polar residues" evidence="5">
    <location>
        <begin position="11"/>
        <end position="28"/>
    </location>
</feature>
<keyword evidence="2" id="KW-0238">DNA-binding</keyword>
<feature type="compositionally biased region" description="Polar residues" evidence="5">
    <location>
        <begin position="609"/>
        <end position="618"/>
    </location>
</feature>
<dbReference type="InterPro" id="IPR041499">
    <property type="entry name" value="Tfc1/Sfc1_N"/>
</dbReference>
<dbReference type="EMBL" id="JAFEMO010000003">
    <property type="protein sequence ID" value="KAH7572709.1"/>
    <property type="molecule type" value="Genomic_DNA"/>
</dbReference>
<keyword evidence="9" id="KW-1185">Reference proteome</keyword>
<feature type="domain" description="Transcription factor IIIC subunit 5 HTH" evidence="6">
    <location>
        <begin position="269"/>
        <end position="422"/>
    </location>
</feature>
<dbReference type="InterPro" id="IPR042536">
    <property type="entry name" value="TFIIIC_tauA_Sfc1"/>
</dbReference>
<organism evidence="8 9">
    <name type="scientific">Xanthoceras sorbifolium</name>
    <dbReference type="NCBI Taxonomy" id="99658"/>
    <lineage>
        <taxon>Eukaryota</taxon>
        <taxon>Viridiplantae</taxon>
        <taxon>Streptophyta</taxon>
        <taxon>Embryophyta</taxon>
        <taxon>Tracheophyta</taxon>
        <taxon>Spermatophyta</taxon>
        <taxon>Magnoliopsida</taxon>
        <taxon>eudicotyledons</taxon>
        <taxon>Gunneridae</taxon>
        <taxon>Pentapetalae</taxon>
        <taxon>rosids</taxon>
        <taxon>malvids</taxon>
        <taxon>Sapindales</taxon>
        <taxon>Sapindaceae</taxon>
        <taxon>Xanthoceroideae</taxon>
        <taxon>Xanthoceras</taxon>
    </lineage>
</organism>
<dbReference type="Pfam" id="PF09734">
    <property type="entry name" value="Tau95"/>
    <property type="match status" value="1"/>
</dbReference>
<dbReference type="InterPro" id="IPR040454">
    <property type="entry name" value="TF_IIIC_Tfc1/Sfc1"/>
</dbReference>
<feature type="domain" description="Transcription factor IIIC subunit Tfc1/Sfc1 triple barrel" evidence="7">
    <location>
        <begin position="86"/>
        <end position="230"/>
    </location>
</feature>
<sequence>MSGEAYRDPNQYGSENNSARILITSTRGNPKYLSSPRVRPPISSPAEQSTGDGKDSDSTGQRSKISMGAIKDGTASGYLPSSEAFAVHYPGYPFSISRAIQTLGGTQSIIKARSSQSNKLELHFRPEDPYSHPAFGELRPCNGLLLKISKKKSWNGQSVELSSNISENQLPDATDMVHDQEVGHLDNESVATNKEVDKQKSEENHVNLSADIVARVSEAYYFDGMADYQHVVAVHADVARRKKRNWTEVEQPPSGKDGLKKLDEDDVMMLLPPLFAPKDVPENVVLRPSVIPSSRKKDGVVRKSCEVDIESGLAIDFNIKDILCLIPENVNWEEFVSRDSEQWEWQMAVSKLFDERPIWPKSSIIDRLLDEGLKFNTQMLKRLLLGIAYYFSNGPFQKFWIRKGYDPRKDPESCIYQRIDFRVKPSLLDYCDAGTDIELKHKWKDLCAFQVFPTKCSTLFQLSELVDDYIQQEIRKPPKQTTCSLKTGWFSESMFDVIRKRMEVRFMSVYPGTGAEKLLKTASEGFEKLKKACIYKDAFQPDQEEHQELNKGLKLQFPIYYLDMDLENNSRTYLQELFGSFPSSEVGADKMQDDEISDGEYQIFEQDTDGSYSDNGDN</sequence>
<evidence type="ECO:0008006" key="10">
    <source>
        <dbReference type="Google" id="ProtNLM"/>
    </source>
</evidence>
<comment type="subcellular location">
    <subcellularLocation>
        <location evidence="1">Nucleus</location>
    </subcellularLocation>
</comment>
<evidence type="ECO:0000256" key="4">
    <source>
        <dbReference type="ARBA" id="ARBA00023242"/>
    </source>
</evidence>
<dbReference type="Pfam" id="PF17682">
    <property type="entry name" value="Tau95_N"/>
    <property type="match status" value="1"/>
</dbReference>
<evidence type="ECO:0000256" key="5">
    <source>
        <dbReference type="SAM" id="MobiDB-lite"/>
    </source>
</evidence>
<reference evidence="8 9" key="1">
    <citation type="submission" date="2021-02" db="EMBL/GenBank/DDBJ databases">
        <title>Plant Genome Project.</title>
        <authorList>
            <person name="Zhang R.-G."/>
        </authorList>
    </citation>
    <scope>NUCLEOTIDE SEQUENCE [LARGE SCALE GENOMIC DNA]</scope>
    <source>
        <tissue evidence="8">Leaves</tissue>
    </source>
</reference>
<evidence type="ECO:0000256" key="1">
    <source>
        <dbReference type="ARBA" id="ARBA00004123"/>
    </source>
</evidence>
<evidence type="ECO:0000259" key="7">
    <source>
        <dbReference type="Pfam" id="PF17682"/>
    </source>
</evidence>
<dbReference type="Gene3D" id="3.30.200.160">
    <property type="entry name" value="TFIIIC, subcomplex tauA, subunit Sfc1, barrel domain"/>
    <property type="match status" value="1"/>
</dbReference>
<name>A0ABQ8I8B5_9ROSI</name>
<comment type="caution">
    <text evidence="8">The sequence shown here is derived from an EMBL/GenBank/DDBJ whole genome shotgun (WGS) entry which is preliminary data.</text>
</comment>
<evidence type="ECO:0000313" key="8">
    <source>
        <dbReference type="EMBL" id="KAH7572709.1"/>
    </source>
</evidence>
<evidence type="ECO:0000313" key="9">
    <source>
        <dbReference type="Proteomes" id="UP000827721"/>
    </source>
</evidence>
<keyword evidence="3" id="KW-0804">Transcription</keyword>
<dbReference type="InterPro" id="IPR019136">
    <property type="entry name" value="TF_IIIC_su-5_HTH"/>
</dbReference>
<evidence type="ECO:0000256" key="2">
    <source>
        <dbReference type="ARBA" id="ARBA00023125"/>
    </source>
</evidence>
<feature type="region of interest" description="Disordered" evidence="5">
    <location>
        <begin position="1"/>
        <end position="72"/>
    </location>
</feature>